<dbReference type="InterPro" id="IPR025669">
    <property type="entry name" value="AAA_dom"/>
</dbReference>
<dbReference type="InterPro" id="IPR050625">
    <property type="entry name" value="ParA/MinD_ATPase"/>
</dbReference>
<evidence type="ECO:0000259" key="1">
    <source>
        <dbReference type="Pfam" id="PF13614"/>
    </source>
</evidence>
<feature type="domain" description="AAA" evidence="1">
    <location>
        <begin position="10"/>
        <end position="148"/>
    </location>
</feature>
<dbReference type="Proteomes" id="UP000604066">
    <property type="component" value="Unassembled WGS sequence"/>
</dbReference>
<proteinExistence type="predicted"/>
<dbReference type="Gene3D" id="3.40.50.300">
    <property type="entry name" value="P-loop containing nucleotide triphosphate hydrolases"/>
    <property type="match status" value="1"/>
</dbReference>
<dbReference type="Pfam" id="PF13614">
    <property type="entry name" value="AAA_31"/>
    <property type="match status" value="1"/>
</dbReference>
<sequence>MLACVLSPLGGSGKTTVALNTARAGVLAGKKVLAVELDFSPGSFRSLLQIERGKALAGAVNAENWQDFVAKTHYGFDVLPAGLPDRSEHVDLVPYRDFLKRALSVYDYVVVDTPPTVHYLVSETVSNFSALNLIVIPGIRGLEGVKRTAEWAEFLKLKGVLKTGTIVLNQFPRKLVWAVGEVLEYPIGASLPETKELRQTPVNDEIARQLAPLLGLEVVPERKGLFSFLMRKGGIAVAKQ</sequence>
<keyword evidence="3" id="KW-1185">Reference proteome</keyword>
<dbReference type="PANTHER" id="PTHR43384">
    <property type="entry name" value="SEPTUM SITE-DETERMINING PROTEIN MIND HOMOLOG, CHLOROPLASTIC-RELATED"/>
    <property type="match status" value="1"/>
</dbReference>
<evidence type="ECO:0000313" key="3">
    <source>
        <dbReference type="Proteomes" id="UP000604066"/>
    </source>
</evidence>
<reference evidence="2 3" key="1">
    <citation type="submission" date="2020-07" db="EMBL/GenBank/DDBJ databases">
        <title>Genomic Encyclopedia of Type Strains, Phase III (KMG-III): the genomes of soil and plant-associated and newly described type strains.</title>
        <authorList>
            <person name="Whitman W."/>
        </authorList>
    </citation>
    <scope>NUCLEOTIDE SEQUENCE [LARGE SCALE GENOMIC DNA]</scope>
    <source>
        <strain evidence="2 3">DSM 11255</strain>
    </source>
</reference>
<organism evidence="2 3">
    <name type="scientific">Carboxydothermus ferrireducens DSM 11255</name>
    <dbReference type="NCBI Taxonomy" id="1119529"/>
    <lineage>
        <taxon>Bacteria</taxon>
        <taxon>Bacillati</taxon>
        <taxon>Bacillota</taxon>
        <taxon>Clostridia</taxon>
        <taxon>Thermoanaerobacterales</taxon>
        <taxon>Thermoanaerobacteraceae</taxon>
        <taxon>Carboxydothermus</taxon>
    </lineage>
</organism>
<evidence type="ECO:0000313" key="2">
    <source>
        <dbReference type="EMBL" id="NYE57144.1"/>
    </source>
</evidence>
<dbReference type="InterPro" id="IPR027417">
    <property type="entry name" value="P-loop_NTPase"/>
</dbReference>
<protein>
    <submittedName>
        <fullName evidence="2">Cellulose biosynthesis protein BcsQ</fullName>
    </submittedName>
</protein>
<dbReference type="EMBL" id="JACCBS010000001">
    <property type="protein sequence ID" value="NYE57144.1"/>
    <property type="molecule type" value="Genomic_DNA"/>
</dbReference>
<dbReference type="PANTHER" id="PTHR43384:SF10">
    <property type="entry name" value="ATPASE INVOLVED IN CHROMOSOME PARTITIONING, PARA_MIND FAMILY"/>
    <property type="match status" value="1"/>
</dbReference>
<dbReference type="RefSeq" id="WP_028052466.1">
    <property type="nucleotide sequence ID" value="NZ_ATYG01000021.1"/>
</dbReference>
<gene>
    <name evidence="2" type="ORF">HDG70_000850</name>
</gene>
<dbReference type="SUPFAM" id="SSF52540">
    <property type="entry name" value="P-loop containing nucleoside triphosphate hydrolases"/>
    <property type="match status" value="1"/>
</dbReference>
<comment type="caution">
    <text evidence="2">The sequence shown here is derived from an EMBL/GenBank/DDBJ whole genome shotgun (WGS) entry which is preliminary data.</text>
</comment>
<name>A0ABX2R898_9THEO</name>
<accession>A0ABX2R898</accession>